<dbReference type="Gene3D" id="3.40.50.2000">
    <property type="entry name" value="Glycogen Phosphorylase B"/>
    <property type="match status" value="2"/>
</dbReference>
<dbReference type="PANTHER" id="PTHR48047">
    <property type="entry name" value="GLYCOSYLTRANSFERASE"/>
    <property type="match status" value="1"/>
</dbReference>
<keyword evidence="3 5" id="KW-0808">Transferase</keyword>
<evidence type="ECO:0000256" key="2">
    <source>
        <dbReference type="ARBA" id="ARBA00022676"/>
    </source>
</evidence>
<evidence type="ECO:0000256" key="1">
    <source>
        <dbReference type="ARBA" id="ARBA00009995"/>
    </source>
</evidence>
<organism evidence="5 6">
    <name type="scientific">Morella rubra</name>
    <name type="common">Chinese bayberry</name>
    <dbReference type="NCBI Taxonomy" id="262757"/>
    <lineage>
        <taxon>Eukaryota</taxon>
        <taxon>Viridiplantae</taxon>
        <taxon>Streptophyta</taxon>
        <taxon>Embryophyta</taxon>
        <taxon>Tracheophyta</taxon>
        <taxon>Spermatophyta</taxon>
        <taxon>Magnoliopsida</taxon>
        <taxon>eudicotyledons</taxon>
        <taxon>Gunneridae</taxon>
        <taxon>Pentapetalae</taxon>
        <taxon>rosids</taxon>
        <taxon>fabids</taxon>
        <taxon>Fagales</taxon>
        <taxon>Myricaceae</taxon>
        <taxon>Morella</taxon>
    </lineage>
</organism>
<dbReference type="Pfam" id="PF26168">
    <property type="entry name" value="Glyco_transf_N"/>
    <property type="match status" value="1"/>
</dbReference>
<dbReference type="InterPro" id="IPR002213">
    <property type="entry name" value="UDP_glucos_trans"/>
</dbReference>
<sequence>MGSADHRQHILMLPFLAQGHLIPFLALARQIHRRSTGFTITIASTHLNVQYLRSALSSDPDPDPNPDSNSLSCSKIHLAELPFCSSDHGLPPNAENTESLSGNALPIFCHASRTLEAPFRRLVRDIMYQEGQPPLCIISDVFFGWAVNVARSLGSVSVTFTTCGAYGTAAYMSFWLNLPHRHTDCEEFTLPGLPDSHRFHPSQLHQLAKAADGTDTWSIFMQSQISLSLLSHGWLCNTVEDIELLGLEVLRKLLKLPVWAIGPLLPPAALRKYSPSSSGLNISRQHAGKKPGICPENCIEWLNLHDPASVIYVSFGSQNIGASQMRELALGLRKWKTFHLGPKATIGFDIKGEFRAEWLPEGFEKRMTESKQGLLVHNWAPNWRFWHTNLRERF</sequence>
<dbReference type="GO" id="GO:0035251">
    <property type="term" value="F:UDP-glucosyltransferase activity"/>
    <property type="evidence" value="ECO:0007669"/>
    <property type="project" value="TreeGrafter"/>
</dbReference>
<reference evidence="5 6" key="1">
    <citation type="journal article" date="2019" name="Plant Biotechnol. J.">
        <title>The red bayberry genome and genetic basis of sex determination.</title>
        <authorList>
            <person name="Jia H.M."/>
            <person name="Jia H.J."/>
            <person name="Cai Q.L."/>
            <person name="Wang Y."/>
            <person name="Zhao H.B."/>
            <person name="Yang W.F."/>
            <person name="Wang G.Y."/>
            <person name="Li Y.H."/>
            <person name="Zhan D.L."/>
            <person name="Shen Y.T."/>
            <person name="Niu Q.F."/>
            <person name="Chang L."/>
            <person name="Qiu J."/>
            <person name="Zhao L."/>
            <person name="Xie H.B."/>
            <person name="Fu W.Y."/>
            <person name="Jin J."/>
            <person name="Li X.W."/>
            <person name="Jiao Y."/>
            <person name="Zhou C.C."/>
            <person name="Tu T."/>
            <person name="Chai C.Y."/>
            <person name="Gao J.L."/>
            <person name="Fan L.J."/>
            <person name="van de Weg E."/>
            <person name="Wang J.Y."/>
            <person name="Gao Z.S."/>
        </authorList>
    </citation>
    <scope>NUCLEOTIDE SEQUENCE [LARGE SCALE GENOMIC DNA]</scope>
    <source>
        <tissue evidence="5">Leaves</tissue>
    </source>
</reference>
<comment type="similarity">
    <text evidence="1">Belongs to the UDP-glycosyltransferase family.</text>
</comment>
<dbReference type="Proteomes" id="UP000516437">
    <property type="component" value="Chromosome 8"/>
</dbReference>
<dbReference type="InterPro" id="IPR058980">
    <property type="entry name" value="Glyco_transf_N"/>
</dbReference>
<evidence type="ECO:0000313" key="5">
    <source>
        <dbReference type="EMBL" id="KAB1204679.1"/>
    </source>
</evidence>
<name>A0A6A1UW94_9ROSI</name>
<dbReference type="SUPFAM" id="SSF53756">
    <property type="entry name" value="UDP-Glycosyltransferase/glycogen phosphorylase"/>
    <property type="match status" value="1"/>
</dbReference>
<keyword evidence="2" id="KW-0328">Glycosyltransferase</keyword>
<evidence type="ECO:0000256" key="3">
    <source>
        <dbReference type="ARBA" id="ARBA00022679"/>
    </source>
</evidence>
<dbReference type="AlphaFoldDB" id="A0A6A1UW94"/>
<evidence type="ECO:0000259" key="4">
    <source>
        <dbReference type="Pfam" id="PF26168"/>
    </source>
</evidence>
<dbReference type="CDD" id="cd03784">
    <property type="entry name" value="GT1_Gtf-like"/>
    <property type="match status" value="1"/>
</dbReference>
<evidence type="ECO:0000313" key="6">
    <source>
        <dbReference type="Proteomes" id="UP000516437"/>
    </source>
</evidence>
<feature type="domain" description="Glycosyltransferase N-terminal" evidence="4">
    <location>
        <begin position="10"/>
        <end position="266"/>
    </location>
</feature>
<gene>
    <name evidence="5" type="ORF">CJ030_MR8G012751</name>
</gene>
<dbReference type="FunFam" id="3.40.50.2000:FF:000103">
    <property type="entry name" value="Glycosyltransferase"/>
    <property type="match status" value="1"/>
</dbReference>
<dbReference type="OrthoDB" id="5835829at2759"/>
<accession>A0A6A1UW94</accession>
<proteinExistence type="inferred from homology"/>
<dbReference type="EMBL" id="RXIC02000026">
    <property type="protein sequence ID" value="KAB1204679.1"/>
    <property type="molecule type" value="Genomic_DNA"/>
</dbReference>
<dbReference type="PANTHER" id="PTHR48047:SF107">
    <property type="entry name" value="UDP-GLYCOSYLTRANSFERASE 92A1-LIKE"/>
    <property type="match status" value="1"/>
</dbReference>
<protein>
    <submittedName>
        <fullName evidence="5">Crocetin glucosyltransferase 3</fullName>
    </submittedName>
</protein>
<keyword evidence="6" id="KW-1185">Reference proteome</keyword>
<comment type="caution">
    <text evidence="5">The sequence shown here is derived from an EMBL/GenBank/DDBJ whole genome shotgun (WGS) entry which is preliminary data.</text>
</comment>